<feature type="region of interest" description="Disordered" evidence="10">
    <location>
        <begin position="1"/>
        <end position="36"/>
    </location>
</feature>
<dbReference type="Gene3D" id="3.20.200.10">
    <property type="entry name" value="MHCK/EF2 kinase"/>
    <property type="match status" value="1"/>
</dbReference>
<dbReference type="EC" id="2.7.11.1" evidence="2"/>
<reference evidence="13" key="1">
    <citation type="submission" date="2025-08" db="UniProtKB">
        <authorList>
            <consortium name="Ensembl"/>
        </authorList>
    </citation>
    <scope>IDENTIFICATION</scope>
</reference>
<evidence type="ECO:0000256" key="9">
    <source>
        <dbReference type="ARBA" id="ARBA00048679"/>
    </source>
</evidence>
<feature type="compositionally biased region" description="Basic and acidic residues" evidence="10">
    <location>
        <begin position="775"/>
        <end position="801"/>
    </location>
</feature>
<dbReference type="PROSITE" id="PS51158">
    <property type="entry name" value="ALPHA_KINASE"/>
    <property type="match status" value="1"/>
</dbReference>
<evidence type="ECO:0000313" key="14">
    <source>
        <dbReference type="Proteomes" id="UP000472276"/>
    </source>
</evidence>
<evidence type="ECO:0000256" key="7">
    <source>
        <dbReference type="ARBA" id="ARBA00023319"/>
    </source>
</evidence>
<evidence type="ECO:0000256" key="5">
    <source>
        <dbReference type="ARBA" id="ARBA00022777"/>
    </source>
</evidence>
<evidence type="ECO:0000256" key="6">
    <source>
        <dbReference type="ARBA" id="ARBA00023157"/>
    </source>
</evidence>
<dbReference type="Pfam" id="PF02816">
    <property type="entry name" value="Alpha_kinase"/>
    <property type="match status" value="1"/>
</dbReference>
<dbReference type="SUPFAM" id="SSF56112">
    <property type="entry name" value="Protein kinase-like (PK-like)"/>
    <property type="match status" value="1"/>
</dbReference>
<dbReference type="GO" id="GO:0005524">
    <property type="term" value="F:ATP binding"/>
    <property type="evidence" value="ECO:0007669"/>
    <property type="project" value="InterPro"/>
</dbReference>
<sequence length="801" mass="88733">MQKDYHISPTEKIEVAQLDGKTENTHVEGREEPPQMSYALIPVINVSFTDDKEGDACVNNHVSDTEQSAETPKGPLFVVPPISVTCHESDPPQFSLPTYSEPTEMETSADTQSGTKNDSDKNEAVKPESAQNRRPNFDERSVKENTPTVLNEALKPKVGDSVSLFSKTTVDVLVPETLKPKSLKDAKTENSVCVEDPQKNRFSVERLSSKPPTSPASLRKLISKAAADSDNEAAAAEDLSGGSTPTSSLSCESSPRMKRRDSLTLIRSATPEELASGARRKIFIPKPKEDIDGTLALDTQGKRESPYMSPSQARRASLLQAQKTPPIERRSPLLNRRKSTLEVPKVVGETPTEETAGTKREEKPAEKKIDPLKAPQVIRKMRGEPFPDASGHLKLWCQFFNVLGDSTMKWYRDEEEILEVKRSGGDESQVALAIVLASNQDCGVYGCTITNEYGTDSTDFLLSIDIMSEILLKDDLEVGEEIEMTPLLFSKGLVDSGTWGDKYFGRIMTERLHLGEGCAHKASQVKVIYGLDPVFESGSTCIIKVRSPIAYGTKQESNLAERNLEITKHECKVQNMIREYCKIFSAEARVIENFGSSLEVIPRYLMYRPANSVPYATVEAELTGLFFKYCTMDAKGKLVMQKISEIEQKCCSFQHWIHQWTHGNLLVTQLEGVETKITNVRVVTKSKGYQGLTECGSPEVFNQFLTVHQCNYYCGLLGLRPLKTMDSLQQPAKAKGSKSPLLNRKVGSTSPQPQRKGHSPQIARKANSSPKVTRKGQETEDNKSSAKPKPAEMTDATVETR</sequence>
<feature type="domain" description="Alpha-type protein kinase" evidence="12">
    <location>
        <begin position="491"/>
        <end position="722"/>
    </location>
</feature>
<keyword evidence="7" id="KW-0393">Immunoglobulin domain</keyword>
<feature type="compositionally biased region" description="Basic and acidic residues" evidence="10">
    <location>
        <begin position="356"/>
        <end position="366"/>
    </location>
</feature>
<keyword evidence="5" id="KW-0418">Kinase</keyword>
<dbReference type="InterPro" id="IPR004166">
    <property type="entry name" value="a-kinase_dom"/>
</dbReference>
<evidence type="ECO:0000259" key="12">
    <source>
        <dbReference type="PROSITE" id="PS51158"/>
    </source>
</evidence>
<keyword evidence="6" id="KW-1015">Disulfide bond</keyword>
<feature type="region of interest" description="Disordered" evidence="10">
    <location>
        <begin position="57"/>
        <end position="76"/>
    </location>
</feature>
<evidence type="ECO:0000256" key="10">
    <source>
        <dbReference type="SAM" id="MobiDB-lite"/>
    </source>
</evidence>
<comment type="catalytic activity">
    <reaction evidence="9">
        <text>L-seryl-[protein] + ATP = O-phospho-L-seryl-[protein] + ADP + H(+)</text>
        <dbReference type="Rhea" id="RHEA:17989"/>
        <dbReference type="Rhea" id="RHEA-COMP:9863"/>
        <dbReference type="Rhea" id="RHEA-COMP:11604"/>
        <dbReference type="ChEBI" id="CHEBI:15378"/>
        <dbReference type="ChEBI" id="CHEBI:29999"/>
        <dbReference type="ChEBI" id="CHEBI:30616"/>
        <dbReference type="ChEBI" id="CHEBI:83421"/>
        <dbReference type="ChEBI" id="CHEBI:456216"/>
        <dbReference type="EC" id="2.7.11.1"/>
    </reaction>
</comment>
<evidence type="ECO:0000256" key="2">
    <source>
        <dbReference type="ARBA" id="ARBA00012513"/>
    </source>
</evidence>
<comment type="catalytic activity">
    <reaction evidence="8">
        <text>L-threonyl-[protein] + ATP = O-phospho-L-threonyl-[protein] + ADP + H(+)</text>
        <dbReference type="Rhea" id="RHEA:46608"/>
        <dbReference type="Rhea" id="RHEA-COMP:11060"/>
        <dbReference type="Rhea" id="RHEA-COMP:11605"/>
        <dbReference type="ChEBI" id="CHEBI:15378"/>
        <dbReference type="ChEBI" id="CHEBI:30013"/>
        <dbReference type="ChEBI" id="CHEBI:30616"/>
        <dbReference type="ChEBI" id="CHEBI:61977"/>
        <dbReference type="ChEBI" id="CHEBI:456216"/>
        <dbReference type="EC" id="2.7.11.1"/>
    </reaction>
</comment>
<feature type="compositionally biased region" description="Basic and acidic residues" evidence="10">
    <location>
        <begin position="117"/>
        <end position="126"/>
    </location>
</feature>
<feature type="region of interest" description="Disordered" evidence="10">
    <location>
        <begin position="728"/>
        <end position="801"/>
    </location>
</feature>
<evidence type="ECO:0000256" key="8">
    <source>
        <dbReference type="ARBA" id="ARBA00047899"/>
    </source>
</evidence>
<proteinExistence type="inferred from homology"/>
<feature type="region of interest" description="Disordered" evidence="10">
    <location>
        <begin position="82"/>
        <end position="281"/>
    </location>
</feature>
<dbReference type="Pfam" id="PF07679">
    <property type="entry name" value="I-set"/>
    <property type="match status" value="1"/>
</dbReference>
<dbReference type="Gene3D" id="2.60.40.10">
    <property type="entry name" value="Immunoglobulins"/>
    <property type="match status" value="1"/>
</dbReference>
<dbReference type="InterPro" id="IPR007110">
    <property type="entry name" value="Ig-like_dom"/>
</dbReference>
<dbReference type="GO" id="GO:0004674">
    <property type="term" value="F:protein serine/threonine kinase activity"/>
    <property type="evidence" value="ECO:0007669"/>
    <property type="project" value="UniProtKB-KW"/>
</dbReference>
<comment type="similarity">
    <text evidence="1">Belongs to the protein kinase superfamily. Alpha-type protein kinase family. ALPK subfamily.</text>
</comment>
<feature type="compositionally biased region" description="Basic and acidic residues" evidence="10">
    <location>
        <begin position="1"/>
        <end position="33"/>
    </location>
</feature>
<dbReference type="PANTHER" id="PTHR47091">
    <property type="entry name" value="ALPHA-PROTEIN KINASE 2-RELATED"/>
    <property type="match status" value="1"/>
</dbReference>
<dbReference type="SUPFAM" id="SSF48726">
    <property type="entry name" value="Immunoglobulin"/>
    <property type="match status" value="1"/>
</dbReference>
<feature type="compositionally biased region" description="Polar residues" evidence="10">
    <location>
        <begin position="60"/>
        <end position="70"/>
    </location>
</feature>
<dbReference type="Proteomes" id="UP000472276">
    <property type="component" value="Unassembled WGS sequence"/>
</dbReference>
<keyword evidence="4" id="KW-0808">Transferase</keyword>
<protein>
    <recommendedName>
        <fullName evidence="2">non-specific serine/threonine protein kinase</fullName>
        <ecNumber evidence="2">2.7.11.1</ecNumber>
    </recommendedName>
</protein>
<evidence type="ECO:0000256" key="1">
    <source>
        <dbReference type="ARBA" id="ARBA00008651"/>
    </source>
</evidence>
<evidence type="ECO:0000256" key="4">
    <source>
        <dbReference type="ARBA" id="ARBA00022679"/>
    </source>
</evidence>
<dbReference type="Ensembl" id="ENSOABT00000033162.2">
    <property type="protein sequence ID" value="ENSOABP00000032275.2"/>
    <property type="gene ID" value="ENSOABG00000014870.2"/>
</dbReference>
<dbReference type="SMART" id="SM00811">
    <property type="entry name" value="Alpha_kinase"/>
    <property type="match status" value="1"/>
</dbReference>
<evidence type="ECO:0000256" key="3">
    <source>
        <dbReference type="ARBA" id="ARBA00022527"/>
    </source>
</evidence>
<keyword evidence="3" id="KW-0723">Serine/threonine-protein kinase</keyword>
<feature type="compositionally biased region" description="Polar residues" evidence="10">
    <location>
        <begin position="95"/>
        <end position="116"/>
    </location>
</feature>
<dbReference type="CDD" id="cd16973">
    <property type="entry name" value="Alpha_kinase_ALPK3"/>
    <property type="match status" value="1"/>
</dbReference>
<feature type="compositionally biased region" description="Basic and acidic residues" evidence="10">
    <location>
        <begin position="196"/>
        <end position="208"/>
    </location>
</feature>
<feature type="compositionally biased region" description="Low complexity" evidence="10">
    <location>
        <begin position="225"/>
        <end position="254"/>
    </location>
</feature>
<dbReference type="PROSITE" id="PS50835">
    <property type="entry name" value="IG_LIKE"/>
    <property type="match status" value="1"/>
</dbReference>
<dbReference type="GO" id="GO:0005634">
    <property type="term" value="C:nucleus"/>
    <property type="evidence" value="ECO:0007669"/>
    <property type="project" value="TreeGrafter"/>
</dbReference>
<dbReference type="AlphaFoldDB" id="A0A668TXV0"/>
<evidence type="ECO:0000259" key="11">
    <source>
        <dbReference type="PROSITE" id="PS50835"/>
    </source>
</evidence>
<dbReference type="GO" id="GO:0055013">
    <property type="term" value="P:cardiac muscle cell development"/>
    <property type="evidence" value="ECO:0007669"/>
    <property type="project" value="TreeGrafter"/>
</dbReference>
<feature type="domain" description="Ig-like" evidence="11">
    <location>
        <begin position="375"/>
        <end position="463"/>
    </location>
</feature>
<dbReference type="InterPro" id="IPR011009">
    <property type="entry name" value="Kinase-like_dom_sf"/>
</dbReference>
<dbReference type="InterPro" id="IPR036179">
    <property type="entry name" value="Ig-like_dom_sf"/>
</dbReference>
<keyword evidence="14" id="KW-1185">Reference proteome</keyword>
<dbReference type="FunFam" id="3.20.200.10:FF:000003">
    <property type="entry name" value="alpha-protein kinase 3"/>
    <property type="match status" value="1"/>
</dbReference>
<reference evidence="13" key="2">
    <citation type="submission" date="2025-09" db="UniProtKB">
        <authorList>
            <consortium name="Ensembl"/>
        </authorList>
    </citation>
    <scope>IDENTIFICATION</scope>
</reference>
<organism evidence="13 14">
    <name type="scientific">Oreochromis aureus</name>
    <name type="common">Israeli tilapia</name>
    <name type="synonym">Chromis aureus</name>
    <dbReference type="NCBI Taxonomy" id="47969"/>
    <lineage>
        <taxon>Eukaryota</taxon>
        <taxon>Metazoa</taxon>
        <taxon>Chordata</taxon>
        <taxon>Craniata</taxon>
        <taxon>Vertebrata</taxon>
        <taxon>Euteleostomi</taxon>
        <taxon>Actinopterygii</taxon>
        <taxon>Neopterygii</taxon>
        <taxon>Teleostei</taxon>
        <taxon>Neoteleostei</taxon>
        <taxon>Acanthomorphata</taxon>
        <taxon>Ovalentaria</taxon>
        <taxon>Cichlomorphae</taxon>
        <taxon>Cichliformes</taxon>
        <taxon>Cichlidae</taxon>
        <taxon>African cichlids</taxon>
        <taxon>Pseudocrenilabrinae</taxon>
        <taxon>Oreochromini</taxon>
        <taxon>Oreochromis</taxon>
    </lineage>
</organism>
<dbReference type="InterPro" id="IPR013783">
    <property type="entry name" value="Ig-like_fold"/>
</dbReference>
<dbReference type="PANTHER" id="PTHR47091:SF1">
    <property type="entry name" value="ALPHA-PROTEIN KINASE 3"/>
    <property type="match status" value="1"/>
</dbReference>
<name>A0A668TXV0_OREAU</name>
<feature type="compositionally biased region" description="Basic and acidic residues" evidence="10">
    <location>
        <begin position="178"/>
        <end position="188"/>
    </location>
</feature>
<accession>A0A668TXV0</accession>
<feature type="region of interest" description="Disordered" evidence="10">
    <location>
        <begin position="347"/>
        <end position="366"/>
    </location>
</feature>
<evidence type="ECO:0000313" key="13">
    <source>
        <dbReference type="Ensembl" id="ENSOABP00000032275.2"/>
    </source>
</evidence>
<gene>
    <name evidence="13" type="primary">alpk3a</name>
</gene>
<dbReference type="InterPro" id="IPR013098">
    <property type="entry name" value="Ig_I-set"/>
</dbReference>